<dbReference type="OrthoDB" id="3437960at2759"/>
<comment type="similarity">
    <text evidence="2">Belongs to the SNAPC3/SRD2 family.</text>
</comment>
<keyword evidence="7" id="KW-0175">Coiled coil</keyword>
<dbReference type="GO" id="GO:0001006">
    <property type="term" value="F:RNA polymerase III type 3 promoter sequence-specific DNA binding"/>
    <property type="evidence" value="ECO:0007669"/>
    <property type="project" value="TreeGrafter"/>
</dbReference>
<dbReference type="GO" id="GO:0005634">
    <property type="term" value="C:nucleus"/>
    <property type="evidence" value="ECO:0007669"/>
    <property type="project" value="UniProtKB-SubCell"/>
</dbReference>
<feature type="compositionally biased region" description="Low complexity" evidence="8">
    <location>
        <begin position="198"/>
        <end position="229"/>
    </location>
</feature>
<feature type="coiled-coil region" evidence="7">
    <location>
        <begin position="247"/>
        <end position="276"/>
    </location>
</feature>
<dbReference type="GO" id="GO:0000978">
    <property type="term" value="F:RNA polymerase II cis-regulatory region sequence-specific DNA binding"/>
    <property type="evidence" value="ECO:0007669"/>
    <property type="project" value="TreeGrafter"/>
</dbReference>
<comment type="subcellular location">
    <subcellularLocation>
        <location evidence="1">Nucleus</location>
    </subcellularLocation>
</comment>
<keyword evidence="3" id="KW-0805">Transcription regulation</keyword>
<evidence type="ECO:0000256" key="3">
    <source>
        <dbReference type="ARBA" id="ARBA00023015"/>
    </source>
</evidence>
<dbReference type="AlphaFoldDB" id="A0A8H7SDE1"/>
<keyword evidence="5" id="KW-0804">Transcription</keyword>
<dbReference type="GO" id="GO:0019185">
    <property type="term" value="C:snRNA-activating protein complex"/>
    <property type="evidence" value="ECO:0007669"/>
    <property type="project" value="TreeGrafter"/>
</dbReference>
<dbReference type="PANTHER" id="PTHR13421">
    <property type="entry name" value="SNRNA-ACTIVATING PROTEIN COMPLEX SUBUNIT 3"/>
    <property type="match status" value="1"/>
</dbReference>
<evidence type="ECO:0000313" key="9">
    <source>
        <dbReference type="EMBL" id="KAG2226231.1"/>
    </source>
</evidence>
<protein>
    <recommendedName>
        <fullName evidence="11">snRNA-activating protein complex subunit 3</fullName>
    </recommendedName>
</protein>
<sequence>MSKIDVGEFRRSHIELIKQQQELEKKSVDLDALKSKVDPALFETHECLQNVSKFFDNPTLFELVKCHKQIEVNSWLRRRTRNEKDQIVTKKPQAKDVMPNRTLSEEDEQLLKEMEKQPLGGDSYINPVVPKRRKFVAESYAPGALHELYAGYRNKAQKTSSLSTPASPSTITTVATLDASITASEIPQQHLRGLSPESSLTRLQQQQQETSSLTHSSSSASSSITPPTTDSEHANRLARIMHPELALPGLQDDAVVEEEEEEEEEEEDFYDAMEGQASSLAENTPELNNPDIPTTYFTRMYAEMEDQIKKSQLHTINPVHSVNLIPRQRGPLNYAHFNREKIKRETIQSRKPVWQGRNKDNDKFVQQQSQFSIEYNDKGEEIPDIQNEVILKIAVYHPHKPDRRVREFDILGSQKLSELRDAIYCMNDFAACRDKKDGKEDGAVLNTIDKKMSASYLFIENVFYVDTRAEEAGLGAEPDYSEPIRQWVMENERFKQDKLNKYTRQIMQNVTFEDLNIRLNYPYQFLHQGDCQHVIMVHDIRMQSSQDPKRRSAYPYTTYNWQFTRYKCSMCSLYPAEFMTVNDILSGSSPCFFCQKCYGPFHFDKDGVQMFPYSVSDYLGI</sequence>
<evidence type="ECO:0008006" key="11">
    <source>
        <dbReference type="Google" id="ProtNLM"/>
    </source>
</evidence>
<keyword evidence="4" id="KW-0238">DNA-binding</keyword>
<organism evidence="9 10">
    <name type="scientific">Circinella minor</name>
    <dbReference type="NCBI Taxonomy" id="1195481"/>
    <lineage>
        <taxon>Eukaryota</taxon>
        <taxon>Fungi</taxon>
        <taxon>Fungi incertae sedis</taxon>
        <taxon>Mucoromycota</taxon>
        <taxon>Mucoromycotina</taxon>
        <taxon>Mucoromycetes</taxon>
        <taxon>Mucorales</taxon>
        <taxon>Lichtheimiaceae</taxon>
        <taxon>Circinella</taxon>
    </lineage>
</organism>
<reference evidence="9 10" key="1">
    <citation type="submission" date="2020-12" db="EMBL/GenBank/DDBJ databases">
        <title>Metabolic potential, ecology and presence of endohyphal bacteria is reflected in genomic diversity of Mucoromycotina.</title>
        <authorList>
            <person name="Muszewska A."/>
            <person name="Okrasinska A."/>
            <person name="Steczkiewicz K."/>
            <person name="Drgas O."/>
            <person name="Orlowska M."/>
            <person name="Perlinska-Lenart U."/>
            <person name="Aleksandrzak-Piekarczyk T."/>
            <person name="Szatraj K."/>
            <person name="Zielenkiewicz U."/>
            <person name="Pilsyk S."/>
            <person name="Malc E."/>
            <person name="Mieczkowski P."/>
            <person name="Kruszewska J.S."/>
            <person name="Biernat P."/>
            <person name="Pawlowska J."/>
        </authorList>
    </citation>
    <scope>NUCLEOTIDE SEQUENCE [LARGE SCALE GENOMIC DNA]</scope>
    <source>
        <strain evidence="9 10">CBS 142.35</strain>
    </source>
</reference>
<dbReference type="GO" id="GO:0003681">
    <property type="term" value="F:bent DNA binding"/>
    <property type="evidence" value="ECO:0007669"/>
    <property type="project" value="TreeGrafter"/>
</dbReference>
<gene>
    <name evidence="9" type="ORF">INT45_003376</name>
</gene>
<proteinExistence type="inferred from homology"/>
<dbReference type="Proteomes" id="UP000646827">
    <property type="component" value="Unassembled WGS sequence"/>
</dbReference>
<evidence type="ECO:0000256" key="1">
    <source>
        <dbReference type="ARBA" id="ARBA00004123"/>
    </source>
</evidence>
<dbReference type="InterPro" id="IPR022042">
    <property type="entry name" value="snRNA-activating_su3"/>
</dbReference>
<dbReference type="GO" id="GO:0042796">
    <property type="term" value="P:snRNA transcription by RNA polymerase III"/>
    <property type="evidence" value="ECO:0007669"/>
    <property type="project" value="TreeGrafter"/>
</dbReference>
<dbReference type="GO" id="GO:0001046">
    <property type="term" value="F:core promoter sequence-specific DNA binding"/>
    <property type="evidence" value="ECO:0007669"/>
    <property type="project" value="TreeGrafter"/>
</dbReference>
<keyword evidence="6" id="KW-0539">Nucleus</keyword>
<evidence type="ECO:0000256" key="4">
    <source>
        <dbReference type="ARBA" id="ARBA00023125"/>
    </source>
</evidence>
<keyword evidence="10" id="KW-1185">Reference proteome</keyword>
<evidence type="ECO:0000256" key="2">
    <source>
        <dbReference type="ARBA" id="ARBA00010410"/>
    </source>
</evidence>
<dbReference type="EMBL" id="JAEPRB010000019">
    <property type="protein sequence ID" value="KAG2226231.1"/>
    <property type="molecule type" value="Genomic_DNA"/>
</dbReference>
<comment type="caution">
    <text evidence="9">The sequence shown here is derived from an EMBL/GenBank/DDBJ whole genome shotgun (WGS) entry which is preliminary data.</text>
</comment>
<evidence type="ECO:0000256" key="6">
    <source>
        <dbReference type="ARBA" id="ARBA00023242"/>
    </source>
</evidence>
<dbReference type="Pfam" id="PF12251">
    <property type="entry name" value="SNAPC3"/>
    <property type="match status" value="1"/>
</dbReference>
<accession>A0A8H7SDE1</accession>
<feature type="region of interest" description="Disordered" evidence="8">
    <location>
        <begin position="197"/>
        <end position="233"/>
    </location>
</feature>
<evidence type="ECO:0000313" key="10">
    <source>
        <dbReference type="Proteomes" id="UP000646827"/>
    </source>
</evidence>
<dbReference type="GO" id="GO:0042795">
    <property type="term" value="P:snRNA transcription by RNA polymerase II"/>
    <property type="evidence" value="ECO:0007669"/>
    <property type="project" value="TreeGrafter"/>
</dbReference>
<evidence type="ECO:0000256" key="5">
    <source>
        <dbReference type="ARBA" id="ARBA00023163"/>
    </source>
</evidence>
<evidence type="ECO:0000256" key="7">
    <source>
        <dbReference type="SAM" id="Coils"/>
    </source>
</evidence>
<dbReference type="PANTHER" id="PTHR13421:SF16">
    <property type="entry name" value="SNRNA-ACTIVATING PROTEIN COMPLEX SUBUNIT 3"/>
    <property type="match status" value="1"/>
</dbReference>
<name>A0A8H7SDE1_9FUNG</name>
<evidence type="ECO:0000256" key="8">
    <source>
        <dbReference type="SAM" id="MobiDB-lite"/>
    </source>
</evidence>